<dbReference type="GO" id="GO:0006368">
    <property type="term" value="P:transcription elongation by RNA polymerase II"/>
    <property type="evidence" value="ECO:0007669"/>
    <property type="project" value="TreeGrafter"/>
</dbReference>
<organism evidence="11 13">
    <name type="scientific">Didymodactylos carnosus</name>
    <dbReference type="NCBI Taxonomy" id="1234261"/>
    <lineage>
        <taxon>Eukaryota</taxon>
        <taxon>Metazoa</taxon>
        <taxon>Spiralia</taxon>
        <taxon>Gnathifera</taxon>
        <taxon>Rotifera</taxon>
        <taxon>Eurotatoria</taxon>
        <taxon>Bdelloidea</taxon>
        <taxon>Philodinida</taxon>
        <taxon>Philodinidae</taxon>
        <taxon>Didymodactylos</taxon>
    </lineage>
</organism>
<dbReference type="PROSITE" id="PS50014">
    <property type="entry name" value="BROMODOMAIN_2"/>
    <property type="match status" value="1"/>
</dbReference>
<evidence type="ECO:0000256" key="3">
    <source>
        <dbReference type="ARBA" id="ARBA00022853"/>
    </source>
</evidence>
<dbReference type="Gene3D" id="1.20.920.10">
    <property type="entry name" value="Bromodomain-like"/>
    <property type="match status" value="1"/>
</dbReference>
<dbReference type="GO" id="GO:0016586">
    <property type="term" value="C:RSC-type complex"/>
    <property type="evidence" value="ECO:0007669"/>
    <property type="project" value="InterPro"/>
</dbReference>
<proteinExistence type="predicted"/>
<evidence type="ECO:0000256" key="2">
    <source>
        <dbReference type="ARBA" id="ARBA00022737"/>
    </source>
</evidence>
<evidence type="ECO:0000256" key="7">
    <source>
        <dbReference type="ARBA" id="ARBA00023242"/>
    </source>
</evidence>
<evidence type="ECO:0000256" key="1">
    <source>
        <dbReference type="ARBA" id="ARBA00004123"/>
    </source>
</evidence>
<keyword evidence="6" id="KW-0804">Transcription</keyword>
<comment type="subcellular location">
    <subcellularLocation>
        <location evidence="1">Nucleus</location>
    </subcellularLocation>
</comment>
<evidence type="ECO:0000256" key="9">
    <source>
        <dbReference type="SAM" id="MobiDB-lite"/>
    </source>
</evidence>
<evidence type="ECO:0000313" key="12">
    <source>
        <dbReference type="EMBL" id="CAF4384895.1"/>
    </source>
</evidence>
<dbReference type="InterPro" id="IPR018359">
    <property type="entry name" value="Bromodomain_CS"/>
</dbReference>
<feature type="region of interest" description="Disordered" evidence="9">
    <location>
        <begin position="33"/>
        <end position="123"/>
    </location>
</feature>
<sequence length="320" mass="37031">KNSTEWRDAVDLWNYYNTKKSEAVGLISHDAEHSNDSIHKRRQSLRKPFDSDNMENDNDSESKASDSTINEDTSDQQIHTNLSAPTSGRRRRRKLVEQENSLVNGEITAAKSDDSNSVEQSQQQNIDPYYLEEFFTAIYNAKVDDRPMSDIFLFVPSRKLYPDYYEIIKEPIDLKMIAKKIQLKEYISLENMENDLLLMVSNAKKYNDPKSQIYKDACSLKKTIINVRNELDTARKTSKSSNDRLRPRERDELLSAEVHQLEYPLDEDVVITYSNDDVDSEGSSLGEDEDSFRLLYNAVKSYKLGVQSLIDPFMKLPNKR</sequence>
<dbReference type="EMBL" id="CAJNOK010046686">
    <property type="protein sequence ID" value="CAF1584371.1"/>
    <property type="molecule type" value="Genomic_DNA"/>
</dbReference>
<name>A0A8S2FXS6_9BILA</name>
<dbReference type="PANTHER" id="PTHR16062">
    <property type="entry name" value="SWI/SNF-RELATED"/>
    <property type="match status" value="1"/>
</dbReference>
<dbReference type="PANTHER" id="PTHR16062:SF19">
    <property type="entry name" value="PROTEIN POLYBROMO-1"/>
    <property type="match status" value="1"/>
</dbReference>
<accession>A0A8S2FXS6</accession>
<feature type="non-terminal residue" evidence="11">
    <location>
        <position position="1"/>
    </location>
</feature>
<evidence type="ECO:0000256" key="4">
    <source>
        <dbReference type="ARBA" id="ARBA00023015"/>
    </source>
</evidence>
<keyword evidence="3" id="KW-0156">Chromatin regulator</keyword>
<dbReference type="InterPro" id="IPR037382">
    <property type="entry name" value="Rsc/polybromo"/>
</dbReference>
<dbReference type="SMART" id="SM00297">
    <property type="entry name" value="BROMO"/>
    <property type="match status" value="1"/>
</dbReference>
<keyword evidence="2" id="KW-0677">Repeat</keyword>
<evidence type="ECO:0000256" key="5">
    <source>
        <dbReference type="ARBA" id="ARBA00023117"/>
    </source>
</evidence>
<reference evidence="11" key="1">
    <citation type="submission" date="2021-02" db="EMBL/GenBank/DDBJ databases">
        <authorList>
            <person name="Nowell W R."/>
        </authorList>
    </citation>
    <scope>NUCLEOTIDE SEQUENCE</scope>
</reference>
<dbReference type="Proteomes" id="UP000677228">
    <property type="component" value="Unassembled WGS sequence"/>
</dbReference>
<evidence type="ECO:0000259" key="10">
    <source>
        <dbReference type="PROSITE" id="PS50014"/>
    </source>
</evidence>
<feature type="domain" description="Bromo" evidence="10">
    <location>
        <begin position="144"/>
        <end position="214"/>
    </location>
</feature>
<keyword evidence="5 8" id="KW-0103">Bromodomain</keyword>
<dbReference type="GO" id="GO:0003682">
    <property type="term" value="F:chromatin binding"/>
    <property type="evidence" value="ECO:0007669"/>
    <property type="project" value="TreeGrafter"/>
</dbReference>
<evidence type="ECO:0000256" key="6">
    <source>
        <dbReference type="ARBA" id="ARBA00023163"/>
    </source>
</evidence>
<protein>
    <recommendedName>
        <fullName evidence="10">Bromo domain-containing protein</fullName>
    </recommendedName>
</protein>
<evidence type="ECO:0000313" key="13">
    <source>
        <dbReference type="Proteomes" id="UP000677228"/>
    </source>
</evidence>
<comment type="caution">
    <text evidence="11">The sequence shown here is derived from an EMBL/GenBank/DDBJ whole genome shotgun (WGS) entry which is preliminary data.</text>
</comment>
<gene>
    <name evidence="11" type="ORF">OVA965_LOCUS41158</name>
    <name evidence="12" type="ORF">TMI583_LOCUS42731</name>
</gene>
<dbReference type="InterPro" id="IPR001487">
    <property type="entry name" value="Bromodomain"/>
</dbReference>
<dbReference type="Proteomes" id="UP000682733">
    <property type="component" value="Unassembled WGS sequence"/>
</dbReference>
<dbReference type="PROSITE" id="PS00633">
    <property type="entry name" value="BROMODOMAIN_1"/>
    <property type="match status" value="1"/>
</dbReference>
<evidence type="ECO:0000313" key="11">
    <source>
        <dbReference type="EMBL" id="CAF1584371.1"/>
    </source>
</evidence>
<evidence type="ECO:0000256" key="8">
    <source>
        <dbReference type="PROSITE-ProRule" id="PRU00035"/>
    </source>
</evidence>
<dbReference type="PRINTS" id="PR00503">
    <property type="entry name" value="BROMODOMAIN"/>
</dbReference>
<dbReference type="GO" id="GO:0006338">
    <property type="term" value="P:chromatin remodeling"/>
    <property type="evidence" value="ECO:0007669"/>
    <property type="project" value="InterPro"/>
</dbReference>
<dbReference type="EMBL" id="CAJOBA010069865">
    <property type="protein sequence ID" value="CAF4384895.1"/>
    <property type="molecule type" value="Genomic_DNA"/>
</dbReference>
<dbReference type="InterPro" id="IPR036427">
    <property type="entry name" value="Bromodomain-like_sf"/>
</dbReference>
<keyword evidence="7" id="KW-0539">Nucleus</keyword>
<dbReference type="SUPFAM" id="SSF47370">
    <property type="entry name" value="Bromodomain"/>
    <property type="match status" value="1"/>
</dbReference>
<feature type="compositionally biased region" description="Polar residues" evidence="9">
    <location>
        <begin position="65"/>
        <end position="86"/>
    </location>
</feature>
<dbReference type="Pfam" id="PF00439">
    <property type="entry name" value="Bromodomain"/>
    <property type="match status" value="1"/>
</dbReference>
<dbReference type="AlphaFoldDB" id="A0A8S2FXS6"/>
<keyword evidence="4" id="KW-0805">Transcription regulation</keyword>